<dbReference type="SUPFAM" id="SSF81345">
    <property type="entry name" value="ABC transporter involved in vitamin B12 uptake, BtuC"/>
    <property type="match status" value="1"/>
</dbReference>
<dbReference type="Proteomes" id="UP000009222">
    <property type="component" value="Chromosome"/>
</dbReference>
<name>F5YC47_LEAAZ</name>
<dbReference type="PANTHER" id="PTHR30477:SF0">
    <property type="entry name" value="METAL TRANSPORT SYSTEM MEMBRANE PROTEIN TM_0125-RELATED"/>
    <property type="match status" value="1"/>
</dbReference>
<evidence type="ECO:0000256" key="6">
    <source>
        <dbReference type="RuleBase" id="RU003943"/>
    </source>
</evidence>
<dbReference type="InParanoid" id="F5YC47"/>
<feature type="transmembrane region" description="Helical" evidence="7">
    <location>
        <begin position="218"/>
        <end position="240"/>
    </location>
</feature>
<feature type="transmembrane region" description="Helical" evidence="7">
    <location>
        <begin position="134"/>
        <end position="153"/>
    </location>
</feature>
<feature type="transmembrane region" description="Helical" evidence="7">
    <location>
        <begin position="246"/>
        <end position="265"/>
    </location>
</feature>
<evidence type="ECO:0000256" key="2">
    <source>
        <dbReference type="ARBA" id="ARBA00008034"/>
    </source>
</evidence>
<keyword evidence="5 7" id="KW-0472">Membrane</keyword>
<organism evidence="8 9">
    <name type="scientific">Leadbettera azotonutricia (strain ATCC BAA-888 / DSM 13862 / ZAS-9)</name>
    <name type="common">Treponema azotonutricium</name>
    <dbReference type="NCBI Taxonomy" id="545695"/>
    <lineage>
        <taxon>Bacteria</taxon>
        <taxon>Pseudomonadati</taxon>
        <taxon>Spirochaetota</taxon>
        <taxon>Spirochaetia</taxon>
        <taxon>Spirochaetales</taxon>
        <taxon>Breznakiellaceae</taxon>
        <taxon>Leadbettera</taxon>
    </lineage>
</organism>
<keyword evidence="3 6" id="KW-0812">Transmembrane</keyword>
<dbReference type="STRING" id="545695.TREAZ_0526"/>
<dbReference type="PANTHER" id="PTHR30477">
    <property type="entry name" value="ABC-TRANSPORTER METAL-BINDING PROTEIN"/>
    <property type="match status" value="1"/>
</dbReference>
<dbReference type="HOGENOM" id="CLU_028808_3_2_12"/>
<feature type="transmembrane region" description="Helical" evidence="7">
    <location>
        <begin position="85"/>
        <end position="107"/>
    </location>
</feature>
<feature type="transmembrane region" description="Helical" evidence="7">
    <location>
        <begin position="46"/>
        <end position="79"/>
    </location>
</feature>
<dbReference type="eggNOG" id="COG1108">
    <property type="taxonomic scope" value="Bacteria"/>
</dbReference>
<dbReference type="InterPro" id="IPR037294">
    <property type="entry name" value="ABC_BtuC-like"/>
</dbReference>
<gene>
    <name evidence="8" type="ordered locus">TREAZ_0526</name>
</gene>
<accession>F5YC47</accession>
<dbReference type="GO" id="GO:0055085">
    <property type="term" value="P:transmembrane transport"/>
    <property type="evidence" value="ECO:0007669"/>
    <property type="project" value="InterPro"/>
</dbReference>
<evidence type="ECO:0000256" key="4">
    <source>
        <dbReference type="ARBA" id="ARBA00022989"/>
    </source>
</evidence>
<comment type="similarity">
    <text evidence="2 6">Belongs to the ABC-3 integral membrane protein family.</text>
</comment>
<protein>
    <submittedName>
        <fullName evidence="8">Putative ABC-3</fullName>
    </submittedName>
</protein>
<dbReference type="KEGG" id="taz:TREAZ_0526"/>
<dbReference type="Gene3D" id="1.10.3470.10">
    <property type="entry name" value="ABC transporter involved in vitamin B12 uptake, BtuC"/>
    <property type="match status" value="1"/>
</dbReference>
<feature type="transmembrane region" description="Helical" evidence="7">
    <location>
        <begin position="173"/>
        <end position="206"/>
    </location>
</feature>
<sequence length="279" mass="29473">MGELLAMPFFSRGLIALCATGIAFPVLGIFILNLELIPARFAVMHAALLGAAIALILGFSTTTAAMITSILAGIAIAIVSWRGRVSAGGSLGLIMTVCMGVAFIIFYKGNVHAIEAFNLFWGNILTLTDEDTRLTVITAVVILVFLCAAYKEIHIVLYDRELAWSVGVPAKLVYGGIMLSVCLGIAVAMRITGALLVDAVTILPALAARRIGKSFRALIIFGALFGTGMNLSGFAVSFVFDLPVSSAIIIIGAAALFIIQGIEFWKTHLLQTGKDHGKA</sequence>
<keyword evidence="9" id="KW-1185">Reference proteome</keyword>
<evidence type="ECO:0000256" key="5">
    <source>
        <dbReference type="ARBA" id="ARBA00023136"/>
    </source>
</evidence>
<evidence type="ECO:0000313" key="8">
    <source>
        <dbReference type="EMBL" id="AEF82425.1"/>
    </source>
</evidence>
<dbReference type="AlphaFoldDB" id="F5YC47"/>
<evidence type="ECO:0000256" key="3">
    <source>
        <dbReference type="ARBA" id="ARBA00022692"/>
    </source>
</evidence>
<dbReference type="EMBL" id="CP001841">
    <property type="protein sequence ID" value="AEF82425.1"/>
    <property type="molecule type" value="Genomic_DNA"/>
</dbReference>
<evidence type="ECO:0000256" key="1">
    <source>
        <dbReference type="ARBA" id="ARBA00004141"/>
    </source>
</evidence>
<dbReference type="RefSeq" id="WP_015711426.1">
    <property type="nucleotide sequence ID" value="NC_015577.1"/>
</dbReference>
<dbReference type="InterPro" id="IPR001626">
    <property type="entry name" value="ABC_TroCD"/>
</dbReference>
<evidence type="ECO:0000313" key="9">
    <source>
        <dbReference type="Proteomes" id="UP000009222"/>
    </source>
</evidence>
<evidence type="ECO:0000256" key="7">
    <source>
        <dbReference type="SAM" id="Phobius"/>
    </source>
</evidence>
<reference evidence="8 9" key="2">
    <citation type="journal article" date="2011" name="ISME J.">
        <title>RNA-seq reveals cooperative metabolic interactions between two termite-gut spirochete species in co-culture.</title>
        <authorList>
            <person name="Rosenthal A.Z."/>
            <person name="Matson E.G."/>
            <person name="Eldar A."/>
            <person name="Leadbetter J.R."/>
        </authorList>
    </citation>
    <scope>NUCLEOTIDE SEQUENCE [LARGE SCALE GENOMIC DNA]</scope>
    <source>
        <strain evidence="9">ATCC BAA-888 / DSM 13862 / ZAS-9</strain>
    </source>
</reference>
<dbReference type="GO" id="GO:0043190">
    <property type="term" value="C:ATP-binding cassette (ABC) transporter complex"/>
    <property type="evidence" value="ECO:0007669"/>
    <property type="project" value="InterPro"/>
</dbReference>
<dbReference type="Pfam" id="PF00950">
    <property type="entry name" value="ABC-3"/>
    <property type="match status" value="1"/>
</dbReference>
<keyword evidence="4 7" id="KW-1133">Transmembrane helix</keyword>
<feature type="transmembrane region" description="Helical" evidence="7">
    <location>
        <begin position="14"/>
        <end position="34"/>
    </location>
</feature>
<comment type="subcellular location">
    <subcellularLocation>
        <location evidence="6">Cell membrane</location>
        <topology evidence="6">Multi-pass membrane protein</topology>
    </subcellularLocation>
    <subcellularLocation>
        <location evidence="1">Membrane</location>
        <topology evidence="1">Multi-pass membrane protein</topology>
    </subcellularLocation>
</comment>
<proteinExistence type="inferred from homology"/>
<reference evidence="9" key="1">
    <citation type="submission" date="2009-12" db="EMBL/GenBank/DDBJ databases">
        <title>Complete sequence of Treponema azotonutricium strain ZAS-9.</title>
        <authorList>
            <person name="Tetu S.G."/>
            <person name="Matson E."/>
            <person name="Ren Q."/>
            <person name="Seshadri R."/>
            <person name="Elbourne L."/>
            <person name="Hassan K.A."/>
            <person name="Durkin A."/>
            <person name="Radune D."/>
            <person name="Mohamoud Y."/>
            <person name="Shay R."/>
            <person name="Jin S."/>
            <person name="Zhang X."/>
            <person name="Lucey K."/>
            <person name="Ballor N.R."/>
            <person name="Ottesen E."/>
            <person name="Rosenthal R."/>
            <person name="Allen A."/>
            <person name="Leadbetter J.R."/>
            <person name="Paulsen I.T."/>
        </authorList>
    </citation>
    <scope>NUCLEOTIDE SEQUENCE [LARGE SCALE GENOMIC DNA]</scope>
    <source>
        <strain evidence="9">ATCC BAA-888 / DSM 13862 / ZAS-9</strain>
    </source>
</reference>
<keyword evidence="6" id="KW-0813">Transport</keyword>
<dbReference type="GO" id="GO:0010043">
    <property type="term" value="P:response to zinc ion"/>
    <property type="evidence" value="ECO:0007669"/>
    <property type="project" value="TreeGrafter"/>
</dbReference>
<dbReference type="OrthoDB" id="368606at2"/>